<dbReference type="Proteomes" id="UP001234989">
    <property type="component" value="Chromosome 7"/>
</dbReference>
<accession>A0AAF0U653</accession>
<dbReference type="AlphaFoldDB" id="A0AAF0U653"/>
<gene>
    <name evidence="1" type="ORF">MTR67_033234</name>
</gene>
<organism evidence="1 2">
    <name type="scientific">Solanum verrucosum</name>
    <dbReference type="NCBI Taxonomy" id="315347"/>
    <lineage>
        <taxon>Eukaryota</taxon>
        <taxon>Viridiplantae</taxon>
        <taxon>Streptophyta</taxon>
        <taxon>Embryophyta</taxon>
        <taxon>Tracheophyta</taxon>
        <taxon>Spermatophyta</taxon>
        <taxon>Magnoliopsida</taxon>
        <taxon>eudicotyledons</taxon>
        <taxon>Gunneridae</taxon>
        <taxon>Pentapetalae</taxon>
        <taxon>asterids</taxon>
        <taxon>lamiids</taxon>
        <taxon>Solanales</taxon>
        <taxon>Solanaceae</taxon>
        <taxon>Solanoideae</taxon>
        <taxon>Solaneae</taxon>
        <taxon>Solanum</taxon>
    </lineage>
</organism>
<evidence type="ECO:0000313" key="1">
    <source>
        <dbReference type="EMBL" id="WMV39849.1"/>
    </source>
</evidence>
<reference evidence="1" key="1">
    <citation type="submission" date="2023-08" db="EMBL/GenBank/DDBJ databases">
        <title>A de novo genome assembly of Solanum verrucosum Schlechtendal, a Mexican diploid species geographically isolated from the other diploid A-genome species in potato relatives.</title>
        <authorList>
            <person name="Hosaka K."/>
        </authorList>
    </citation>
    <scope>NUCLEOTIDE SEQUENCE</scope>
    <source>
        <tissue evidence="1">Young leaves</tissue>
    </source>
</reference>
<protein>
    <submittedName>
        <fullName evidence="1">Uncharacterized protein</fullName>
    </submittedName>
</protein>
<dbReference type="EMBL" id="CP133618">
    <property type="protein sequence ID" value="WMV39849.1"/>
    <property type="molecule type" value="Genomic_DNA"/>
</dbReference>
<name>A0AAF0U653_SOLVR</name>
<keyword evidence="2" id="KW-1185">Reference proteome</keyword>
<evidence type="ECO:0000313" key="2">
    <source>
        <dbReference type="Proteomes" id="UP001234989"/>
    </source>
</evidence>
<proteinExistence type="predicted"/>
<sequence length="127" mass="14846">MECLIAYSLLRRHCLDCFHLLWLLKQHNDHPENSLKPFLYGCLCFPHSESNTIRTLGTGSAIREALLTYWSSHEKYKTILYCNQHCLQFSFEIVDGAYISDNFDLHGNNKAKFLNHDEEFDENEADS</sequence>